<feature type="domain" description="CHAT" evidence="1">
    <location>
        <begin position="25"/>
        <end position="139"/>
    </location>
</feature>
<gene>
    <name evidence="2" type="ORF">ACFQ1S_18185</name>
</gene>
<accession>A0ABW3MEB7</accession>
<dbReference type="Proteomes" id="UP001597045">
    <property type="component" value="Unassembled WGS sequence"/>
</dbReference>
<proteinExistence type="predicted"/>
<evidence type="ECO:0000313" key="3">
    <source>
        <dbReference type="Proteomes" id="UP001597045"/>
    </source>
</evidence>
<evidence type="ECO:0000259" key="1">
    <source>
        <dbReference type="Pfam" id="PF12770"/>
    </source>
</evidence>
<dbReference type="EMBL" id="JBHTIS010001026">
    <property type="protein sequence ID" value="MFD1047335.1"/>
    <property type="molecule type" value="Genomic_DNA"/>
</dbReference>
<protein>
    <submittedName>
        <fullName evidence="2">CHAT domain-containing protein</fullName>
    </submittedName>
</protein>
<organism evidence="2 3">
    <name type="scientific">Kibdelosporangium lantanae</name>
    <dbReference type="NCBI Taxonomy" id="1497396"/>
    <lineage>
        <taxon>Bacteria</taxon>
        <taxon>Bacillati</taxon>
        <taxon>Actinomycetota</taxon>
        <taxon>Actinomycetes</taxon>
        <taxon>Pseudonocardiales</taxon>
        <taxon>Pseudonocardiaceae</taxon>
        <taxon>Kibdelosporangium</taxon>
    </lineage>
</organism>
<keyword evidence="3" id="KW-1185">Reference proteome</keyword>
<evidence type="ECO:0000313" key="2">
    <source>
        <dbReference type="EMBL" id="MFD1047335.1"/>
    </source>
</evidence>
<dbReference type="InterPro" id="IPR024983">
    <property type="entry name" value="CHAT_dom"/>
</dbReference>
<sequence>PEAEAEGTSLTVRYGAITVEPRTPDVLRLLKGSVDLVHMAVHGKFDSTGTEDGIRMVDGQYLSPLSISGVGGSAVRFAFLNACQLGSGTEVFGQYSGMAAAFLEIGAMAVIAPLWKVDDAVARNVAESFYSDVLARHNRTTPAEFFRKQRCATRGAEGTAESTRMAYVFFGHPLLQVVWGGKRDD</sequence>
<feature type="non-terminal residue" evidence="2">
    <location>
        <position position="1"/>
    </location>
</feature>
<dbReference type="Pfam" id="PF12770">
    <property type="entry name" value="CHAT"/>
    <property type="match status" value="1"/>
</dbReference>
<comment type="caution">
    <text evidence="2">The sequence shown here is derived from an EMBL/GenBank/DDBJ whole genome shotgun (WGS) entry which is preliminary data.</text>
</comment>
<name>A0ABW3MEB7_9PSEU</name>
<reference evidence="3" key="1">
    <citation type="journal article" date="2019" name="Int. J. Syst. Evol. Microbiol.">
        <title>The Global Catalogue of Microorganisms (GCM) 10K type strain sequencing project: providing services to taxonomists for standard genome sequencing and annotation.</title>
        <authorList>
            <consortium name="The Broad Institute Genomics Platform"/>
            <consortium name="The Broad Institute Genome Sequencing Center for Infectious Disease"/>
            <person name="Wu L."/>
            <person name="Ma J."/>
        </authorList>
    </citation>
    <scope>NUCLEOTIDE SEQUENCE [LARGE SCALE GENOMIC DNA]</scope>
    <source>
        <strain evidence="3">JCM 31486</strain>
    </source>
</reference>